<accession>A0ABP9SN89</accession>
<feature type="compositionally biased region" description="Basic and acidic residues" evidence="1">
    <location>
        <begin position="78"/>
        <end position="99"/>
    </location>
</feature>
<dbReference type="Proteomes" id="UP001500200">
    <property type="component" value="Unassembled WGS sequence"/>
</dbReference>
<protein>
    <submittedName>
        <fullName evidence="2">Uncharacterized protein</fullName>
    </submittedName>
</protein>
<name>A0ABP9SN89_9MICC</name>
<sequence length="99" mass="11661">MPRDIPVRKPGCRAYFAAPRIEPLLETAARWDDFDMSENDDQKLVSPAARQSLPREKGAFVEEYEHPTTHQMRIIGQRRTEAEAKLERQQRKAREKFHE</sequence>
<proteinExistence type="predicted"/>
<keyword evidence="3" id="KW-1185">Reference proteome</keyword>
<feature type="region of interest" description="Disordered" evidence="1">
    <location>
        <begin position="77"/>
        <end position="99"/>
    </location>
</feature>
<reference evidence="3" key="1">
    <citation type="journal article" date="2019" name="Int. J. Syst. Evol. Microbiol.">
        <title>The Global Catalogue of Microorganisms (GCM) 10K type strain sequencing project: providing services to taxonomists for standard genome sequencing and annotation.</title>
        <authorList>
            <consortium name="The Broad Institute Genomics Platform"/>
            <consortium name="The Broad Institute Genome Sequencing Center for Infectious Disease"/>
            <person name="Wu L."/>
            <person name="Ma J."/>
        </authorList>
    </citation>
    <scope>NUCLEOTIDE SEQUENCE [LARGE SCALE GENOMIC DNA]</scope>
    <source>
        <strain evidence="3">JCM 18514</strain>
    </source>
</reference>
<dbReference type="EMBL" id="BAABKK010000024">
    <property type="protein sequence ID" value="GAA5197728.1"/>
    <property type="molecule type" value="Genomic_DNA"/>
</dbReference>
<organism evidence="2 3">
    <name type="scientific">Arthrobacter gyeryongensis</name>
    <dbReference type="NCBI Taxonomy" id="1650592"/>
    <lineage>
        <taxon>Bacteria</taxon>
        <taxon>Bacillati</taxon>
        <taxon>Actinomycetota</taxon>
        <taxon>Actinomycetes</taxon>
        <taxon>Micrococcales</taxon>
        <taxon>Micrococcaceae</taxon>
        <taxon>Arthrobacter</taxon>
    </lineage>
</organism>
<evidence type="ECO:0000313" key="3">
    <source>
        <dbReference type="Proteomes" id="UP001500200"/>
    </source>
</evidence>
<evidence type="ECO:0000256" key="1">
    <source>
        <dbReference type="SAM" id="MobiDB-lite"/>
    </source>
</evidence>
<evidence type="ECO:0000313" key="2">
    <source>
        <dbReference type="EMBL" id="GAA5197728.1"/>
    </source>
</evidence>
<comment type="caution">
    <text evidence="2">The sequence shown here is derived from an EMBL/GenBank/DDBJ whole genome shotgun (WGS) entry which is preliminary data.</text>
</comment>
<gene>
    <name evidence="2" type="ORF">GCM10023346_33190</name>
</gene>